<keyword evidence="1" id="KW-0732">Signal</keyword>
<name>A0ABY0MNB9_9BACT</name>
<dbReference type="EMBL" id="FNAJ01000004">
    <property type="protein sequence ID" value="SDE06361.1"/>
    <property type="molecule type" value="Genomic_DNA"/>
</dbReference>
<gene>
    <name evidence="2" type="ORF">SAMN04488504_1045</name>
</gene>
<dbReference type="PROSITE" id="PS51257">
    <property type="entry name" value="PROKAR_LIPOPROTEIN"/>
    <property type="match status" value="1"/>
</dbReference>
<reference evidence="2 3" key="1">
    <citation type="submission" date="2016-10" db="EMBL/GenBank/DDBJ databases">
        <authorList>
            <person name="Varghese N."/>
            <person name="Submissions S."/>
        </authorList>
    </citation>
    <scope>NUCLEOTIDE SEQUENCE [LARGE SCALE GENOMIC DNA]</scope>
    <source>
        <strain evidence="2 3">DSM 2260</strain>
    </source>
</reference>
<evidence type="ECO:0000256" key="1">
    <source>
        <dbReference type="SAM" id="SignalP"/>
    </source>
</evidence>
<sequence>MRALFTILVAAIVLGLWPTTAQACVCVAGGGNLHHDLKVARERASAIYRARVVPAPVGPYLGTVNVEVLEVIKGPVVTGEKFILPQGGGGDCRVRYQGDAVYLIYAEPNNPRLIWHCSRTRPMPSLDDAEWVWLTTGKLPSIPAAVQRESVPSEPCEENKKCTSKWEPPEALAAVQCHWRTPDRARCTFTGPRVPLPENAQTSPLLVCRPEAGHASRYTCTVQKDPNPSQAE</sequence>
<organism evidence="2 3">
    <name type="scientific">Myxococcus virescens</name>
    <dbReference type="NCBI Taxonomy" id="83456"/>
    <lineage>
        <taxon>Bacteria</taxon>
        <taxon>Pseudomonadati</taxon>
        <taxon>Myxococcota</taxon>
        <taxon>Myxococcia</taxon>
        <taxon>Myxococcales</taxon>
        <taxon>Cystobacterineae</taxon>
        <taxon>Myxococcaceae</taxon>
        <taxon>Myxococcus</taxon>
    </lineage>
</organism>
<dbReference type="Proteomes" id="UP000198717">
    <property type="component" value="Unassembled WGS sequence"/>
</dbReference>
<evidence type="ECO:0000313" key="3">
    <source>
        <dbReference type="Proteomes" id="UP000198717"/>
    </source>
</evidence>
<keyword evidence="3" id="KW-1185">Reference proteome</keyword>
<evidence type="ECO:0000313" key="2">
    <source>
        <dbReference type="EMBL" id="SDE06361.1"/>
    </source>
</evidence>
<proteinExistence type="predicted"/>
<accession>A0ABY0MNB9</accession>
<comment type="caution">
    <text evidence="2">The sequence shown here is derived from an EMBL/GenBank/DDBJ whole genome shotgun (WGS) entry which is preliminary data.</text>
</comment>
<feature type="chain" id="PRO_5045581476" description="Ig-like domain-containing protein" evidence="1">
    <location>
        <begin position="24"/>
        <end position="232"/>
    </location>
</feature>
<evidence type="ECO:0008006" key="4">
    <source>
        <dbReference type="Google" id="ProtNLM"/>
    </source>
</evidence>
<feature type="signal peptide" evidence="1">
    <location>
        <begin position="1"/>
        <end position="23"/>
    </location>
</feature>
<protein>
    <recommendedName>
        <fullName evidence="4">Ig-like domain-containing protein</fullName>
    </recommendedName>
</protein>